<proteinExistence type="predicted"/>
<evidence type="ECO:0000256" key="2">
    <source>
        <dbReference type="ARBA" id="ARBA00022737"/>
    </source>
</evidence>
<dbReference type="Gene3D" id="3.80.10.10">
    <property type="entry name" value="Ribonuclease Inhibitor"/>
    <property type="match status" value="7"/>
</dbReference>
<sequence length="1499" mass="167052">MTDVTRGKEIDRSKKARQSYYSNDSSDVSDGEDKSGDGDKSSRQSSDFRLEFRNKRGNERYSGHPVLSSTKSESKDTLSQVPEEERNINIGESKGISSSVSNCSLTGEDVPCGAGRSIEIFFGDFTNFGNFYQALSYTDENNNNTGVRKESTISDQTRDSQGGLKNIKNSVNPFLVKKLCLVGHPLESFRGINNFKRLLEAWVTNCTIRELRTRDLEGLQFLQRLYAFGCSLEKVDPLRLDNLRILWLSGNRLTSLSFLNYGLPCLQELNVASNEISCLSVESLFKCVNLLNLNVAGNPLCTIQDIQAANACPALRELSIIDPMYGKCPVACLCDSRPIIISSIKNISVLNGKKITPDEINITKEYIRQRCLYYYSTSVAAKSSHVALRNATIMSVYKQLENIGDRIMELLTFMAQTEYQISTIPAFSKSKALVKDEMQKCKRNRFRWPEETVLKVETIAVIRDKGAESGLEKTYGLYFSRSNEPRFIPPPPETPPPPPDPSLPTNQQYPPYRFVPTYTDPDYKYPDPLFPFPESVPGLPERSHPCFMFLVCDTEVESNPVHYLYKLLTDKSENYKDIRFTNCLWNAIEAVRFTDPQKSNAKSSTETQTPSNKGRSSGATRIPRTNDVGASPFSVVVIMKVLEECLVTVPMANEKCKKNDKDAIWVKGVTDDSEVKAGVEALYRDAVAKQVSHGLGSTKTVTRKVQPYYLHKCGHGMKADLTAITKLVQNPVPLRGDTIEKELVTHQLETLAKLKANVDLLRISKFLGQEIAHTVTTLDLSGNRLGLTVGLEGMNNLRRLNLSHNNLTTLSGLHKLPHLIELKASWNYLRFLHSNISTLTWATPRLTTLEILPNPFQDVRDYAHIPLLVSQALPSLHRVDIWSAPFATAPKMAYNCFLSSSHVDIESGFSHAIMANSWVLGRSLIYKEFKGQCLTNLDQLPRSPPFPDGFSINAIELDLSNNYLSSTALGVANFMRTSEWRAAVIKLNLQENCITNLDWLKDNIFPNLHILNLSNNHLQDLDMVQFACPSLIHLHLSGNPLPCNTFILAPLRHLPHLQTLEAKRTPLSSHPDYGSYVMRYIQNIQVLDGVPVANWRSEEIINHMGGTLNGEWLELNLGQRDWSALTELSLPHCGLSRVNLPPTSVPKLMSLDLTGNQLSTFSGVTSLPNLRVLCVSYNSIKSLGETPCPTCYSHTAESRALFQKNKYGGLGSSSNSSSTSGSGVRMDSKSKFSAQSMRKSFVSKVDTGKFQSMGGYRTGDKESPPYSPRSNGGKVDPPKIFPRLEVLILSHNSLSGVSDLHLHCLPRLQTLMLNCNQITSFKGLDKLTSVQAIVLDHNQIKDIPFNSFAGCKSLKYLHMEHNRIACLPRLPHLNNLAALHLGYNRIQSLTDVHCLTTIGVKELTLVGNPAAYRTDYCKDVVNKLGTLQKLDGTDITAQILTLKGDLPALKFTINETTKKSEQKGISVAVAAVPHGKLQYRPTAESRKEDGDDQFTDVTE</sequence>
<dbReference type="SMART" id="SM00365">
    <property type="entry name" value="LRR_SD22"/>
    <property type="match status" value="9"/>
</dbReference>
<dbReference type="PANTHER" id="PTHR46652">
    <property type="entry name" value="LEUCINE-RICH REPEAT AND IQ DOMAIN-CONTAINING PROTEIN 1-RELATED"/>
    <property type="match status" value="1"/>
</dbReference>
<feature type="region of interest" description="Disordered" evidence="3">
    <location>
        <begin position="1478"/>
        <end position="1499"/>
    </location>
</feature>
<organism evidence="4 5">
    <name type="scientific">Orchesella dallaii</name>
    <dbReference type="NCBI Taxonomy" id="48710"/>
    <lineage>
        <taxon>Eukaryota</taxon>
        <taxon>Metazoa</taxon>
        <taxon>Ecdysozoa</taxon>
        <taxon>Arthropoda</taxon>
        <taxon>Hexapoda</taxon>
        <taxon>Collembola</taxon>
        <taxon>Entomobryomorpha</taxon>
        <taxon>Entomobryoidea</taxon>
        <taxon>Orchesellidae</taxon>
        <taxon>Orchesellinae</taxon>
        <taxon>Orchesella</taxon>
    </lineage>
</organism>
<dbReference type="Pfam" id="PF12799">
    <property type="entry name" value="LRR_4"/>
    <property type="match status" value="1"/>
</dbReference>
<dbReference type="PANTHER" id="PTHR46652:SF7">
    <property type="entry name" value="LEUCINE-RICH REPEAT AND IQ DOMAIN-CONTAINING PROTEIN 1"/>
    <property type="match status" value="1"/>
</dbReference>
<evidence type="ECO:0000256" key="1">
    <source>
        <dbReference type="ARBA" id="ARBA00022614"/>
    </source>
</evidence>
<gene>
    <name evidence="4" type="ORF">ODALV1_LOCUS15083</name>
</gene>
<feature type="region of interest" description="Disordered" evidence="3">
    <location>
        <begin position="486"/>
        <end position="509"/>
    </location>
</feature>
<evidence type="ECO:0000313" key="5">
    <source>
        <dbReference type="Proteomes" id="UP001642540"/>
    </source>
</evidence>
<protein>
    <recommendedName>
        <fullName evidence="6">Leucine-rich repeat-containing protein 9</fullName>
    </recommendedName>
</protein>
<dbReference type="SUPFAM" id="SSF52075">
    <property type="entry name" value="Outer arm dynein light chain 1"/>
    <property type="match status" value="1"/>
</dbReference>
<name>A0ABP1QTV0_9HEXA</name>
<dbReference type="InterPro" id="IPR003591">
    <property type="entry name" value="Leu-rich_rpt_typical-subtyp"/>
</dbReference>
<feature type="compositionally biased region" description="Low complexity" evidence="3">
    <location>
        <begin position="1212"/>
        <end position="1223"/>
    </location>
</feature>
<dbReference type="Pfam" id="PF13855">
    <property type="entry name" value="LRR_8"/>
    <property type="match status" value="1"/>
</dbReference>
<evidence type="ECO:0000256" key="3">
    <source>
        <dbReference type="SAM" id="MobiDB-lite"/>
    </source>
</evidence>
<feature type="compositionally biased region" description="Pro residues" evidence="3">
    <location>
        <begin position="487"/>
        <end position="502"/>
    </location>
</feature>
<dbReference type="PROSITE" id="PS51450">
    <property type="entry name" value="LRR"/>
    <property type="match status" value="8"/>
</dbReference>
<feature type="region of interest" description="Disordered" evidence="3">
    <location>
        <begin position="1"/>
        <end position="93"/>
    </location>
</feature>
<accession>A0ABP1QTV0</accession>
<evidence type="ECO:0008006" key="6">
    <source>
        <dbReference type="Google" id="ProtNLM"/>
    </source>
</evidence>
<feature type="compositionally biased region" description="Low complexity" evidence="3">
    <location>
        <begin position="19"/>
        <end position="28"/>
    </location>
</feature>
<feature type="compositionally biased region" description="Polar residues" evidence="3">
    <location>
        <begin position="596"/>
        <end position="619"/>
    </location>
</feature>
<keyword evidence="2" id="KW-0677">Repeat</keyword>
<dbReference type="InterPro" id="IPR050836">
    <property type="entry name" value="SDS22/Internalin_LRR"/>
</dbReference>
<keyword evidence="5" id="KW-1185">Reference proteome</keyword>
<feature type="region of interest" description="Disordered" evidence="3">
    <location>
        <begin position="1209"/>
        <end position="1229"/>
    </location>
</feature>
<feature type="compositionally biased region" description="Basic and acidic residues" evidence="3">
    <location>
        <begin position="1"/>
        <end position="13"/>
    </location>
</feature>
<dbReference type="SUPFAM" id="SSF52058">
    <property type="entry name" value="L domain-like"/>
    <property type="match status" value="2"/>
</dbReference>
<evidence type="ECO:0000313" key="4">
    <source>
        <dbReference type="EMBL" id="CAL8111488.1"/>
    </source>
</evidence>
<feature type="compositionally biased region" description="Acidic residues" evidence="3">
    <location>
        <begin position="1490"/>
        <end position="1499"/>
    </location>
</feature>
<dbReference type="InterPro" id="IPR001611">
    <property type="entry name" value="Leu-rich_rpt"/>
</dbReference>
<dbReference type="SMART" id="SM00369">
    <property type="entry name" value="LRR_TYP"/>
    <property type="match status" value="11"/>
</dbReference>
<feature type="compositionally biased region" description="Basic and acidic residues" evidence="3">
    <location>
        <begin position="31"/>
        <end position="62"/>
    </location>
</feature>
<comment type="caution">
    <text evidence="4">The sequence shown here is derived from an EMBL/GenBank/DDBJ whole genome shotgun (WGS) entry which is preliminary data.</text>
</comment>
<keyword evidence="1" id="KW-0433">Leucine-rich repeat</keyword>
<dbReference type="EMBL" id="CAXLJM020000046">
    <property type="protein sequence ID" value="CAL8111488.1"/>
    <property type="molecule type" value="Genomic_DNA"/>
</dbReference>
<dbReference type="SMART" id="SM00364">
    <property type="entry name" value="LRR_BAC"/>
    <property type="match status" value="9"/>
</dbReference>
<feature type="region of interest" description="Disordered" evidence="3">
    <location>
        <begin position="1252"/>
        <end position="1275"/>
    </location>
</feature>
<dbReference type="Proteomes" id="UP001642540">
    <property type="component" value="Unassembled WGS sequence"/>
</dbReference>
<dbReference type="InterPro" id="IPR025875">
    <property type="entry name" value="Leu-rich_rpt_4"/>
</dbReference>
<feature type="region of interest" description="Disordered" evidence="3">
    <location>
        <begin position="596"/>
        <end position="625"/>
    </location>
</feature>
<dbReference type="InterPro" id="IPR032675">
    <property type="entry name" value="LRR_dom_sf"/>
</dbReference>
<reference evidence="4 5" key="1">
    <citation type="submission" date="2024-08" db="EMBL/GenBank/DDBJ databases">
        <authorList>
            <person name="Cucini C."/>
            <person name="Frati F."/>
        </authorList>
    </citation>
    <scope>NUCLEOTIDE SEQUENCE [LARGE SCALE GENOMIC DNA]</scope>
</reference>